<gene>
    <name evidence="2" type="ORF">BCR44DRAFT_34464</name>
</gene>
<feature type="compositionally biased region" description="Polar residues" evidence="1">
    <location>
        <begin position="11"/>
        <end position="22"/>
    </location>
</feature>
<accession>A0A1Y2I517</accession>
<keyword evidence="3" id="KW-1185">Reference proteome</keyword>
<feature type="region of interest" description="Disordered" evidence="1">
    <location>
        <begin position="52"/>
        <end position="85"/>
    </location>
</feature>
<sequence>MSANYYHARTSPHSTFAPTTGQDIDHDEDVDLRASIRKECDDLLRDLDWVLGHDQSPHPPRGSAEALLGPLPHATSKPDDNDNDNAQEEDLLLSQLDKVLGTGNDGNQRTSPPHVSYRGRENRIPAPPAFHHQPSKPAPSRSPLTHPSRPSSPRLDDASPRSRHLPLHPVSSRRTPSSSTAAPVGPLYFMPAVPSVPKIREPSVLYGPRHADSPTMVIERQSDELVKRYFSTSSTTSRTSTTGRGVGAVGRGEHNRPQ</sequence>
<feature type="region of interest" description="Disordered" evidence="1">
    <location>
        <begin position="230"/>
        <end position="258"/>
    </location>
</feature>
<feature type="region of interest" description="Disordered" evidence="1">
    <location>
        <begin position="1"/>
        <end position="26"/>
    </location>
</feature>
<reference evidence="2 3" key="1">
    <citation type="submission" date="2016-07" db="EMBL/GenBank/DDBJ databases">
        <title>Pervasive Adenine N6-methylation of Active Genes in Fungi.</title>
        <authorList>
            <consortium name="DOE Joint Genome Institute"/>
            <person name="Mondo S.J."/>
            <person name="Dannebaum R.O."/>
            <person name="Kuo R.C."/>
            <person name="Labutti K."/>
            <person name="Haridas S."/>
            <person name="Kuo A."/>
            <person name="Salamov A."/>
            <person name="Ahrendt S.R."/>
            <person name="Lipzen A."/>
            <person name="Sullivan W."/>
            <person name="Andreopoulos W.B."/>
            <person name="Clum A."/>
            <person name="Lindquist E."/>
            <person name="Daum C."/>
            <person name="Ramamoorthy G.K."/>
            <person name="Gryganskyi A."/>
            <person name="Culley D."/>
            <person name="Magnuson J.K."/>
            <person name="James T.Y."/>
            <person name="O'Malley M.A."/>
            <person name="Stajich J.E."/>
            <person name="Spatafora J.W."/>
            <person name="Visel A."/>
            <person name="Grigoriev I.V."/>
        </authorList>
    </citation>
    <scope>NUCLEOTIDE SEQUENCE [LARGE SCALE GENOMIC DNA]</scope>
    <source>
        <strain evidence="2 3">PL171</strain>
    </source>
</reference>
<comment type="caution">
    <text evidence="2">The sequence shown here is derived from an EMBL/GenBank/DDBJ whole genome shotgun (WGS) entry which is preliminary data.</text>
</comment>
<organism evidence="2 3">
    <name type="scientific">Catenaria anguillulae PL171</name>
    <dbReference type="NCBI Taxonomy" id="765915"/>
    <lineage>
        <taxon>Eukaryota</taxon>
        <taxon>Fungi</taxon>
        <taxon>Fungi incertae sedis</taxon>
        <taxon>Blastocladiomycota</taxon>
        <taxon>Blastocladiomycetes</taxon>
        <taxon>Blastocladiales</taxon>
        <taxon>Catenariaceae</taxon>
        <taxon>Catenaria</taxon>
    </lineage>
</organism>
<name>A0A1Y2I517_9FUNG</name>
<feature type="compositionally biased region" description="Low complexity" evidence="1">
    <location>
        <begin position="231"/>
        <end position="243"/>
    </location>
</feature>
<evidence type="ECO:0000313" key="2">
    <source>
        <dbReference type="EMBL" id="ORZ41173.1"/>
    </source>
</evidence>
<protein>
    <submittedName>
        <fullName evidence="2">Uncharacterized protein</fullName>
    </submittedName>
</protein>
<evidence type="ECO:0000313" key="3">
    <source>
        <dbReference type="Proteomes" id="UP000193411"/>
    </source>
</evidence>
<dbReference type="AlphaFoldDB" id="A0A1Y2I517"/>
<evidence type="ECO:0000256" key="1">
    <source>
        <dbReference type="SAM" id="MobiDB-lite"/>
    </source>
</evidence>
<proteinExistence type="predicted"/>
<feature type="region of interest" description="Disordered" evidence="1">
    <location>
        <begin position="99"/>
        <end position="185"/>
    </location>
</feature>
<feature type="compositionally biased region" description="Polar residues" evidence="1">
    <location>
        <begin position="142"/>
        <end position="151"/>
    </location>
</feature>
<dbReference type="Proteomes" id="UP000193411">
    <property type="component" value="Unassembled WGS sequence"/>
</dbReference>
<dbReference type="EMBL" id="MCFL01000001">
    <property type="protein sequence ID" value="ORZ41173.1"/>
    <property type="molecule type" value="Genomic_DNA"/>
</dbReference>
<feature type="compositionally biased region" description="Low complexity" evidence="1">
    <location>
        <begin position="172"/>
        <end position="183"/>
    </location>
</feature>